<dbReference type="InterPro" id="IPR009057">
    <property type="entry name" value="Homeodomain-like_sf"/>
</dbReference>
<dbReference type="PROSITE" id="PS51294">
    <property type="entry name" value="HTH_MYB"/>
    <property type="match status" value="1"/>
</dbReference>
<dbReference type="AlphaFoldDB" id="A0A7I8IX88"/>
<evidence type="ECO:0000259" key="4">
    <source>
        <dbReference type="PROSITE" id="PS50090"/>
    </source>
</evidence>
<dbReference type="CDD" id="cd11660">
    <property type="entry name" value="SANT_TRF"/>
    <property type="match status" value="1"/>
</dbReference>
<accession>A0A7I8IX88</accession>
<keyword evidence="1" id="KW-0238">DNA-binding</keyword>
<evidence type="ECO:0000313" key="7">
    <source>
        <dbReference type="Proteomes" id="UP001189122"/>
    </source>
</evidence>
<keyword evidence="7" id="KW-1185">Reference proteome</keyword>
<dbReference type="SUPFAM" id="SSF46689">
    <property type="entry name" value="Homeodomain-like"/>
    <property type="match status" value="1"/>
</dbReference>
<evidence type="ECO:0000313" key="6">
    <source>
        <dbReference type="EMBL" id="CAA2623059.1"/>
    </source>
</evidence>
<feature type="signal peptide" evidence="3">
    <location>
        <begin position="1"/>
        <end position="19"/>
    </location>
</feature>
<dbReference type="Pfam" id="PF00249">
    <property type="entry name" value="Myb_DNA-binding"/>
    <property type="match status" value="1"/>
</dbReference>
<dbReference type="PANTHER" id="PTHR47122:SF8">
    <property type="entry name" value="MYB-LIKE DOMAIN-CONTAINING PROTEIN"/>
    <property type="match status" value="1"/>
</dbReference>
<proteinExistence type="predicted"/>
<feature type="region of interest" description="Disordered" evidence="2">
    <location>
        <begin position="357"/>
        <end position="379"/>
    </location>
</feature>
<dbReference type="PANTHER" id="PTHR47122">
    <property type="entry name" value="MYB-LIKE DNA-BINDING DOMAIN CONTAINING PROTEIN, EXPRESSED"/>
    <property type="match status" value="1"/>
</dbReference>
<dbReference type="Gene3D" id="1.10.246.220">
    <property type="match status" value="1"/>
</dbReference>
<dbReference type="GO" id="GO:0003677">
    <property type="term" value="F:DNA binding"/>
    <property type="evidence" value="ECO:0007669"/>
    <property type="project" value="UniProtKB-KW"/>
</dbReference>
<reference evidence="6 7" key="1">
    <citation type="submission" date="2019-12" db="EMBL/GenBank/DDBJ databases">
        <authorList>
            <person name="Scholz U."/>
            <person name="Mascher M."/>
            <person name="Fiebig A."/>
        </authorList>
    </citation>
    <scope>NUCLEOTIDE SEQUENCE</scope>
</reference>
<evidence type="ECO:0000259" key="5">
    <source>
        <dbReference type="PROSITE" id="PS51294"/>
    </source>
</evidence>
<evidence type="ECO:0000256" key="3">
    <source>
        <dbReference type="SAM" id="SignalP"/>
    </source>
</evidence>
<feature type="domain" description="Myb-like" evidence="4">
    <location>
        <begin position="261"/>
        <end position="308"/>
    </location>
</feature>
<feature type="chain" id="PRO_5029777038" evidence="3">
    <location>
        <begin position="20"/>
        <end position="379"/>
    </location>
</feature>
<feature type="domain" description="HTH myb-type" evidence="5">
    <location>
        <begin position="253"/>
        <end position="312"/>
    </location>
</feature>
<dbReference type="SMART" id="SM00717">
    <property type="entry name" value="SANT"/>
    <property type="match status" value="1"/>
</dbReference>
<evidence type="ECO:0000256" key="2">
    <source>
        <dbReference type="SAM" id="MobiDB-lite"/>
    </source>
</evidence>
<dbReference type="InterPro" id="IPR017930">
    <property type="entry name" value="Myb_dom"/>
</dbReference>
<dbReference type="EMBL" id="CACRZD030000007">
    <property type="protein sequence ID" value="CAA6662625.1"/>
    <property type="molecule type" value="Genomic_DNA"/>
</dbReference>
<organism evidence="6">
    <name type="scientific">Spirodela intermedia</name>
    <name type="common">Intermediate duckweed</name>
    <dbReference type="NCBI Taxonomy" id="51605"/>
    <lineage>
        <taxon>Eukaryota</taxon>
        <taxon>Viridiplantae</taxon>
        <taxon>Streptophyta</taxon>
        <taxon>Embryophyta</taxon>
        <taxon>Tracheophyta</taxon>
        <taxon>Spermatophyta</taxon>
        <taxon>Magnoliopsida</taxon>
        <taxon>Liliopsida</taxon>
        <taxon>Araceae</taxon>
        <taxon>Lemnoideae</taxon>
        <taxon>Spirodela</taxon>
    </lineage>
</organism>
<keyword evidence="3" id="KW-0732">Signal</keyword>
<dbReference type="PROSITE" id="PS50090">
    <property type="entry name" value="MYB_LIKE"/>
    <property type="match status" value="1"/>
</dbReference>
<name>A0A7I8IX88_SPIIN</name>
<dbReference type="InterPro" id="IPR001005">
    <property type="entry name" value="SANT/Myb"/>
</dbReference>
<gene>
    <name evidence="6" type="ORF">SI7747_07009010</name>
</gene>
<dbReference type="Proteomes" id="UP001189122">
    <property type="component" value="Unassembled WGS sequence"/>
</dbReference>
<protein>
    <submittedName>
        <fullName evidence="6">Uncharacterized protein</fullName>
    </submittedName>
</protein>
<evidence type="ECO:0000256" key="1">
    <source>
        <dbReference type="ARBA" id="ARBA00023125"/>
    </source>
</evidence>
<dbReference type="EMBL" id="LR743594">
    <property type="protein sequence ID" value="CAA2623059.1"/>
    <property type="molecule type" value="Genomic_DNA"/>
</dbReference>
<sequence length="379" mass="41743">MKKALLLFFLMHCISTTEAAQNQGQVLDGKLEQHDEQTLHVIGNISNACPDYLSGSGFAERVSHLDFRIDLKPHDTFNQSALHPDAMNAHGLHDAFRSTYGRGTSILGKESLKQQILVGLSSLIDLDHTSANADDLVLSEGKAALCTSTDEGDAEVVTMNSDASGFGLAEVEGGDSTRKRTRKRTRRYIEESSEAKCTLCTERQRFPRTSPQDKALHAEDVKGSCNRHFGPESKPGGGAFGSSLAGQGAKCVARRKHHRLWTLAEVMKLIEGVSRYGVGRWTKIKRLLFSSSGHRTSVDLKDKWRNLLRASGAHTRSKNEIEGKKKPWSGLVPQSVLRRVRDLAAIHPYPRERASREILPAAVSPSPDGQHLRCSWSSS</sequence>